<keyword evidence="2" id="KW-1185">Reference proteome</keyword>
<protein>
    <recommendedName>
        <fullName evidence="3">Lipoprotein</fullName>
    </recommendedName>
</protein>
<dbReference type="EMBL" id="BMZR01000001">
    <property type="protein sequence ID" value="GHD26558.1"/>
    <property type="molecule type" value="Genomic_DNA"/>
</dbReference>
<proteinExistence type="predicted"/>
<gene>
    <name evidence="1" type="ORF">GCM10016272_03560</name>
</gene>
<name>A0ABQ3GPM1_9GAMM</name>
<organism evidence="1 2">
    <name type="scientific">Psychrobacter glaciei</name>
    <dbReference type="NCBI Taxonomy" id="619771"/>
    <lineage>
        <taxon>Bacteria</taxon>
        <taxon>Pseudomonadati</taxon>
        <taxon>Pseudomonadota</taxon>
        <taxon>Gammaproteobacteria</taxon>
        <taxon>Moraxellales</taxon>
        <taxon>Moraxellaceae</taxon>
        <taxon>Psychrobacter</taxon>
    </lineage>
</organism>
<sequence>MVFIIMSFSLFIVGCNFDISQPQAISGKTIVNNEDKNKYSKLIEEVDKEVSYIKMEASNSDESKIIKETKLPLTLNSYTNCNMENDNTFCKNRFPTYDIKVLPINLKQGYADIKYIDTILKLPNINDIEVYILARNMTDVEEYTIVTYNKKIIDKLLIGKIGSADNSDRRFSISENYKNIEINFNDKSKNYKVNNSGNILGI</sequence>
<evidence type="ECO:0000313" key="1">
    <source>
        <dbReference type="EMBL" id="GHD26558.1"/>
    </source>
</evidence>
<evidence type="ECO:0008006" key="3">
    <source>
        <dbReference type="Google" id="ProtNLM"/>
    </source>
</evidence>
<comment type="caution">
    <text evidence="1">The sequence shown here is derived from an EMBL/GenBank/DDBJ whole genome shotgun (WGS) entry which is preliminary data.</text>
</comment>
<dbReference type="Proteomes" id="UP000610203">
    <property type="component" value="Unassembled WGS sequence"/>
</dbReference>
<evidence type="ECO:0000313" key="2">
    <source>
        <dbReference type="Proteomes" id="UP000610203"/>
    </source>
</evidence>
<reference evidence="2" key="1">
    <citation type="journal article" date="2019" name="Int. J. Syst. Evol. Microbiol.">
        <title>The Global Catalogue of Microorganisms (GCM) 10K type strain sequencing project: providing services to taxonomists for standard genome sequencing and annotation.</title>
        <authorList>
            <consortium name="The Broad Institute Genomics Platform"/>
            <consortium name="The Broad Institute Genome Sequencing Center for Infectious Disease"/>
            <person name="Wu L."/>
            <person name="Ma J."/>
        </authorList>
    </citation>
    <scope>NUCLEOTIDE SEQUENCE [LARGE SCALE GENOMIC DNA]</scope>
    <source>
        <strain evidence="2">KCTC 42280</strain>
    </source>
</reference>
<accession>A0ABQ3GPM1</accession>